<dbReference type="PRINTS" id="PR00598">
    <property type="entry name" value="HTHMARR"/>
</dbReference>
<dbReference type="InterPro" id="IPR036388">
    <property type="entry name" value="WH-like_DNA-bd_sf"/>
</dbReference>
<feature type="domain" description="HTH marR-type" evidence="4">
    <location>
        <begin position="1"/>
        <end position="143"/>
    </location>
</feature>
<dbReference type="GO" id="GO:0003677">
    <property type="term" value="F:DNA binding"/>
    <property type="evidence" value="ECO:0007669"/>
    <property type="project" value="UniProtKB-KW"/>
</dbReference>
<dbReference type="EMBL" id="ACLJ02000001">
    <property type="protein sequence ID" value="EFK55590.1"/>
    <property type="molecule type" value="Genomic_DNA"/>
</dbReference>
<evidence type="ECO:0000259" key="4">
    <source>
        <dbReference type="PROSITE" id="PS50995"/>
    </source>
</evidence>
<dbReference type="PANTHER" id="PTHR42756:SF1">
    <property type="entry name" value="TRANSCRIPTIONAL REPRESSOR OF EMRAB OPERON"/>
    <property type="match status" value="1"/>
</dbReference>
<dbReference type="Proteomes" id="UP000004208">
    <property type="component" value="Unassembled WGS sequence"/>
</dbReference>
<evidence type="ECO:0000256" key="2">
    <source>
        <dbReference type="ARBA" id="ARBA00023125"/>
    </source>
</evidence>
<dbReference type="OrthoDB" id="3215333at2"/>
<dbReference type="HOGENOM" id="CLU_083287_4_2_11"/>
<reference evidence="5" key="1">
    <citation type="submission" date="2010-06" db="EMBL/GenBank/DDBJ databases">
        <authorList>
            <person name="Muzny D."/>
            <person name="Qin X."/>
            <person name="Buhay C."/>
            <person name="Dugan-Rocha S."/>
            <person name="Ding Y."/>
            <person name="Chen G."/>
            <person name="Hawes A."/>
            <person name="Holder M."/>
            <person name="Jhangiani S."/>
            <person name="Johnson A."/>
            <person name="Khan Z."/>
            <person name="Li Z."/>
            <person name="Liu W."/>
            <person name="Liu X."/>
            <person name="Perez L."/>
            <person name="Shen H."/>
            <person name="Wang Q."/>
            <person name="Watt J."/>
            <person name="Xi L."/>
            <person name="Xin Y."/>
            <person name="Zhou J."/>
            <person name="Deng J."/>
            <person name="Jiang H."/>
            <person name="Liu Y."/>
            <person name="Qu J."/>
            <person name="Song X.-Z."/>
            <person name="Zhang L."/>
            <person name="Villasana D."/>
            <person name="Johnson A."/>
            <person name="Liu J."/>
            <person name="Liyanage D."/>
            <person name="Lorensuhewa L."/>
            <person name="Robinson T."/>
            <person name="Song A."/>
            <person name="Song B.-B."/>
            <person name="Dinh H."/>
            <person name="Thornton R."/>
            <person name="Coyle M."/>
            <person name="Francisco L."/>
            <person name="Jackson L."/>
            <person name="Javaid M."/>
            <person name="Korchina V."/>
            <person name="Kovar C."/>
            <person name="Mata R."/>
            <person name="Mathew T."/>
            <person name="Ngo R."/>
            <person name="Nguyen L."/>
            <person name="Nguyen N."/>
            <person name="Okwuonu G."/>
            <person name="Ongeri F."/>
            <person name="Pham C."/>
            <person name="Simmons D."/>
            <person name="Wilczek-Boney K."/>
            <person name="Hale W."/>
            <person name="Jakkamsetti A."/>
            <person name="Pham P."/>
            <person name="Ruth R."/>
            <person name="San Lucas F."/>
            <person name="Warren J."/>
            <person name="Zhang J."/>
            <person name="Zhao Z."/>
            <person name="Zhou C."/>
            <person name="Zhu D."/>
            <person name="Lee S."/>
            <person name="Bess C."/>
            <person name="Blankenburg K."/>
            <person name="Forbes L."/>
            <person name="Fu Q."/>
            <person name="Gubbala S."/>
            <person name="Hirani K."/>
            <person name="Jayaseelan J.C."/>
            <person name="Lara F."/>
            <person name="Munidasa M."/>
            <person name="Palculict T."/>
            <person name="Patil S."/>
            <person name="Pu L.-L."/>
            <person name="Saada N."/>
            <person name="Tang L."/>
            <person name="Weissenberger G."/>
            <person name="Zhu Y."/>
            <person name="Hemphill L."/>
            <person name="Shang Y."/>
            <person name="Youmans B."/>
            <person name="Ayvaz T."/>
            <person name="Ross M."/>
            <person name="Santibanez J."/>
            <person name="Aqrawi P."/>
            <person name="Gross S."/>
            <person name="Joshi V."/>
            <person name="Fowler G."/>
            <person name="Nazareth L."/>
            <person name="Reid J."/>
            <person name="Worley K."/>
            <person name="Petrosino J."/>
            <person name="Highlander S."/>
            <person name="Gibbs R."/>
        </authorList>
    </citation>
    <scope>NUCLEOTIDE SEQUENCE [LARGE SCALE GENOMIC DNA]</scope>
    <source>
        <strain evidence="5">ATCC 33030</strain>
    </source>
</reference>
<evidence type="ECO:0000313" key="6">
    <source>
        <dbReference type="Proteomes" id="UP000004208"/>
    </source>
</evidence>
<dbReference type="InterPro" id="IPR000835">
    <property type="entry name" value="HTH_MarR-typ"/>
</dbReference>
<dbReference type="RefSeq" id="WP_005288487.1">
    <property type="nucleotide sequence ID" value="NZ_CM000961.1"/>
</dbReference>
<keyword evidence="3" id="KW-0804">Transcription</keyword>
<gene>
    <name evidence="5" type="ORF">HMPREF0291_10848</name>
</gene>
<dbReference type="PANTHER" id="PTHR42756">
    <property type="entry name" value="TRANSCRIPTIONAL REGULATOR, MARR"/>
    <property type="match status" value="1"/>
</dbReference>
<name>D7W9X3_9CORY</name>
<keyword evidence="6" id="KW-1185">Reference proteome</keyword>
<dbReference type="SUPFAM" id="SSF46785">
    <property type="entry name" value="Winged helix' DNA-binding domain"/>
    <property type="match status" value="1"/>
</dbReference>
<dbReference type="GO" id="GO:0003700">
    <property type="term" value="F:DNA-binding transcription factor activity"/>
    <property type="evidence" value="ECO:0007669"/>
    <property type="project" value="InterPro"/>
</dbReference>
<proteinExistence type="predicted"/>
<dbReference type="InterPro" id="IPR036390">
    <property type="entry name" value="WH_DNA-bd_sf"/>
</dbReference>
<evidence type="ECO:0000313" key="5">
    <source>
        <dbReference type="EMBL" id="EFK55590.1"/>
    </source>
</evidence>
<organism evidence="5 6">
    <name type="scientific">Corynebacterium genitalium ATCC 33030</name>
    <dbReference type="NCBI Taxonomy" id="585529"/>
    <lineage>
        <taxon>Bacteria</taxon>
        <taxon>Bacillati</taxon>
        <taxon>Actinomycetota</taxon>
        <taxon>Actinomycetes</taxon>
        <taxon>Mycobacteriales</taxon>
        <taxon>Corynebacteriaceae</taxon>
        <taxon>Corynebacterium</taxon>
    </lineage>
</organism>
<dbReference type="AlphaFoldDB" id="D7W9X3"/>
<accession>D7W9X3</accession>
<dbReference type="STRING" id="585529.HMPREF0291_10848"/>
<keyword evidence="2" id="KW-0238">DNA-binding</keyword>
<protein>
    <submittedName>
        <fullName evidence="5">Transcriptional regulator, MarR family</fullName>
    </submittedName>
</protein>
<dbReference type="Gene3D" id="1.10.10.10">
    <property type="entry name" value="Winged helix-like DNA-binding domain superfamily/Winged helix DNA-binding domain"/>
    <property type="match status" value="1"/>
</dbReference>
<evidence type="ECO:0000256" key="1">
    <source>
        <dbReference type="ARBA" id="ARBA00023015"/>
    </source>
</evidence>
<dbReference type="SMART" id="SM00347">
    <property type="entry name" value="HTH_MARR"/>
    <property type="match status" value="1"/>
</dbReference>
<dbReference type="eggNOG" id="COG1846">
    <property type="taxonomic scope" value="Bacteria"/>
</dbReference>
<sequence>MPESLDLPDALLQSPSFQIERIRRATKDTVETELTKRGTTMREFWVLTCTMTHAASQTQLSELLAIDASDMVRLIDSLETHGWVARERDTKDRRRQIIIPTKKGRKIQTDLASLVASAEERALDDASNKQLKHLRKLTKAILNGHDAPAAAGAGAATE</sequence>
<evidence type="ECO:0000256" key="3">
    <source>
        <dbReference type="ARBA" id="ARBA00023163"/>
    </source>
</evidence>
<keyword evidence="1" id="KW-0805">Transcription regulation</keyword>
<dbReference type="PROSITE" id="PS50995">
    <property type="entry name" value="HTH_MARR_2"/>
    <property type="match status" value="1"/>
</dbReference>
<comment type="caution">
    <text evidence="5">The sequence shown here is derived from an EMBL/GenBank/DDBJ whole genome shotgun (WGS) entry which is preliminary data.</text>
</comment>
<dbReference type="Pfam" id="PF12802">
    <property type="entry name" value="MarR_2"/>
    <property type="match status" value="1"/>
</dbReference>